<name>A0ABW5H7X3_9PSEU</name>
<dbReference type="RefSeq" id="WP_378304781.1">
    <property type="nucleotide sequence ID" value="NZ_JBHUKS010000011.1"/>
</dbReference>
<accession>A0ABW5H7X3</accession>
<dbReference type="InterPro" id="IPR023393">
    <property type="entry name" value="START-like_dom_sf"/>
</dbReference>
<dbReference type="Gene3D" id="3.30.530.20">
    <property type="match status" value="2"/>
</dbReference>
<protein>
    <submittedName>
        <fullName evidence="1">SRPBCC family protein</fullName>
    </submittedName>
</protein>
<dbReference type="EMBL" id="JBHUKS010000011">
    <property type="protein sequence ID" value="MFD2468859.1"/>
    <property type="molecule type" value="Genomic_DNA"/>
</dbReference>
<dbReference type="Pfam" id="PF10604">
    <property type="entry name" value="Polyketide_cyc2"/>
    <property type="match status" value="1"/>
</dbReference>
<dbReference type="Proteomes" id="UP001597483">
    <property type="component" value="Unassembled WGS sequence"/>
</dbReference>
<evidence type="ECO:0000313" key="2">
    <source>
        <dbReference type="Proteomes" id="UP001597483"/>
    </source>
</evidence>
<reference evidence="2" key="1">
    <citation type="journal article" date="2019" name="Int. J. Syst. Evol. Microbiol.">
        <title>The Global Catalogue of Microorganisms (GCM) 10K type strain sequencing project: providing services to taxonomists for standard genome sequencing and annotation.</title>
        <authorList>
            <consortium name="The Broad Institute Genomics Platform"/>
            <consortium name="The Broad Institute Genome Sequencing Center for Infectious Disease"/>
            <person name="Wu L."/>
            <person name="Ma J."/>
        </authorList>
    </citation>
    <scope>NUCLEOTIDE SEQUENCE [LARGE SCALE GENOMIC DNA]</scope>
    <source>
        <strain evidence="2">CGMCC 4.7641</strain>
    </source>
</reference>
<proteinExistence type="predicted"/>
<gene>
    <name evidence="1" type="ORF">ACFSVL_15830</name>
</gene>
<evidence type="ECO:0000313" key="1">
    <source>
        <dbReference type="EMBL" id="MFD2468859.1"/>
    </source>
</evidence>
<comment type="caution">
    <text evidence="1">The sequence shown here is derived from an EMBL/GenBank/DDBJ whole genome shotgun (WGS) entry which is preliminary data.</text>
</comment>
<sequence>MKKTFTTDVRIEIAAAAGQVRAALLDMAAWPSVHRRTVHAEYRERHDREDLVEVWAANGDGLVNSRLIRRKWEPGSSRIEFASETDDARTGRWTVEPQPDGTTLVGMLHEFAVAEEDLPKTGALVTGLERGSRDYLGTLKRAVENRAEIARLTTTVETSQFVAGPAGAVYAFLSRRAADVGPAIEGGAPGPVLARVLLPPNEIAYKQLRLPDSVEAHLGRWTLTEHRDGVLVRASQLVRLAPGDLDAAGIVAAQEKLRVALSAEQADRLRAVKAHVE</sequence>
<keyword evidence="2" id="KW-1185">Reference proteome</keyword>
<dbReference type="SUPFAM" id="SSF55961">
    <property type="entry name" value="Bet v1-like"/>
    <property type="match status" value="2"/>
</dbReference>
<dbReference type="InterPro" id="IPR019587">
    <property type="entry name" value="Polyketide_cyclase/dehydratase"/>
</dbReference>
<organism evidence="1 2">
    <name type="scientific">Amycolatopsis silviterrae</name>
    <dbReference type="NCBI Taxonomy" id="1656914"/>
    <lineage>
        <taxon>Bacteria</taxon>
        <taxon>Bacillati</taxon>
        <taxon>Actinomycetota</taxon>
        <taxon>Actinomycetes</taxon>
        <taxon>Pseudonocardiales</taxon>
        <taxon>Pseudonocardiaceae</taxon>
        <taxon>Amycolatopsis</taxon>
    </lineage>
</organism>